<dbReference type="OrthoDB" id="9808602at2"/>
<gene>
    <name evidence="4" type="ordered locus">Spith_1627</name>
</gene>
<dbReference type="HOGENOM" id="CLU_024920_0_0_12"/>
<keyword evidence="2" id="KW-1133">Transmembrane helix</keyword>
<dbReference type="STRING" id="869211.Spith_1627"/>
<accession>G0GB79</accession>
<feature type="transmembrane region" description="Helical" evidence="2">
    <location>
        <begin position="20"/>
        <end position="38"/>
    </location>
</feature>
<dbReference type="InterPro" id="IPR003362">
    <property type="entry name" value="Bact_transf"/>
</dbReference>
<evidence type="ECO:0000259" key="3">
    <source>
        <dbReference type="Pfam" id="PF02397"/>
    </source>
</evidence>
<dbReference type="RefSeq" id="WP_014625218.1">
    <property type="nucleotide sequence ID" value="NC_017583.1"/>
</dbReference>
<evidence type="ECO:0000256" key="1">
    <source>
        <dbReference type="ARBA" id="ARBA00006464"/>
    </source>
</evidence>
<reference evidence="4 5" key="1">
    <citation type="submission" date="2011-06" db="EMBL/GenBank/DDBJ databases">
        <title>The complete genome of Spirochaeta thermophila DSM 6578.</title>
        <authorList>
            <consortium name="US DOE Joint Genome Institute (JGI-PGF)"/>
            <person name="Lucas S."/>
            <person name="Lapidus A."/>
            <person name="Bruce D."/>
            <person name="Goodwin L."/>
            <person name="Pitluck S."/>
            <person name="Peters L."/>
            <person name="Kyrpides N."/>
            <person name="Mavromatis K."/>
            <person name="Ivanova N."/>
            <person name="Mikailova N."/>
            <person name="Pagani I."/>
            <person name="Chertkov O."/>
            <person name="Detter J.C."/>
            <person name="Tapia R."/>
            <person name="Han C."/>
            <person name="Land M."/>
            <person name="Hauser L."/>
            <person name="Markowitz V."/>
            <person name="Cheng J.-F."/>
            <person name="Hugenholtz P."/>
            <person name="Woyke T."/>
            <person name="Wu D."/>
            <person name="Spring S."/>
            <person name="Merkhoffer B."/>
            <person name="Schneider S."/>
            <person name="Klenk H.-P."/>
            <person name="Eisen J.A."/>
        </authorList>
    </citation>
    <scope>NUCLEOTIDE SEQUENCE [LARGE SCALE GENOMIC DNA]</scope>
    <source>
        <strain evidence="5">ATCC 700085 / DSM 6578 / Z-1203</strain>
    </source>
</reference>
<evidence type="ECO:0000313" key="4">
    <source>
        <dbReference type="EMBL" id="AEJ61888.1"/>
    </source>
</evidence>
<protein>
    <submittedName>
        <fullName evidence="4">Exopolysaccharide biosynthesis polyprenyl glycosylphosphotransferase</fullName>
    </submittedName>
</protein>
<comment type="similarity">
    <text evidence="1">Belongs to the bacterial sugar transferase family.</text>
</comment>
<dbReference type="Proteomes" id="UP000007254">
    <property type="component" value="Chromosome"/>
</dbReference>
<keyword evidence="2" id="KW-0472">Membrane</keyword>
<dbReference type="EMBL" id="CP002903">
    <property type="protein sequence ID" value="AEJ61888.1"/>
    <property type="molecule type" value="Genomic_DNA"/>
</dbReference>
<dbReference type="PANTHER" id="PTHR30576:SF0">
    <property type="entry name" value="UNDECAPRENYL-PHOSPHATE N-ACETYLGALACTOSAMINYL 1-PHOSPHATE TRANSFERASE-RELATED"/>
    <property type="match status" value="1"/>
</dbReference>
<feature type="transmembrane region" description="Helical" evidence="2">
    <location>
        <begin position="50"/>
        <end position="71"/>
    </location>
</feature>
<organism evidence="4 5">
    <name type="scientific">Winmispira thermophila (strain ATCC 700085 / DSM 6578 / Z-1203)</name>
    <name type="common">Spirochaeta thermophila</name>
    <dbReference type="NCBI Taxonomy" id="869211"/>
    <lineage>
        <taxon>Bacteria</taxon>
        <taxon>Pseudomonadati</taxon>
        <taxon>Spirochaetota</taxon>
        <taxon>Spirochaetia</taxon>
        <taxon>Winmispirales</taxon>
        <taxon>Winmispiraceae</taxon>
        <taxon>Winmispira</taxon>
    </lineage>
</organism>
<feature type="transmembrane region" description="Helical" evidence="2">
    <location>
        <begin position="83"/>
        <end position="100"/>
    </location>
</feature>
<name>G0GB79_WINT7</name>
<dbReference type="KEGG" id="stq:Spith_1627"/>
<keyword evidence="2" id="KW-0812">Transmembrane</keyword>
<feature type="transmembrane region" description="Helical" evidence="2">
    <location>
        <begin position="242"/>
        <end position="268"/>
    </location>
</feature>
<dbReference type="Pfam" id="PF02397">
    <property type="entry name" value="Bac_transf"/>
    <property type="match status" value="1"/>
</dbReference>
<dbReference type="GO" id="GO:0016780">
    <property type="term" value="F:phosphotransferase activity, for other substituted phosphate groups"/>
    <property type="evidence" value="ECO:0007669"/>
    <property type="project" value="TreeGrafter"/>
</dbReference>
<dbReference type="PANTHER" id="PTHR30576">
    <property type="entry name" value="COLANIC BIOSYNTHESIS UDP-GLUCOSE LIPID CARRIER TRANSFERASE"/>
    <property type="match status" value="1"/>
</dbReference>
<feature type="transmembrane region" description="Helical" evidence="2">
    <location>
        <begin position="112"/>
        <end position="130"/>
    </location>
</feature>
<evidence type="ECO:0000256" key="2">
    <source>
        <dbReference type="SAM" id="Phobius"/>
    </source>
</evidence>
<keyword evidence="5" id="KW-1185">Reference proteome</keyword>
<dbReference type="AlphaFoldDB" id="G0GB79"/>
<proteinExistence type="inferred from homology"/>
<sequence>MRENESPVVIEFSIFRKRVFLLIFEGLISIPLLLYIAGSSLSLWEMSESIGLHLMGFWILGFLLMVFLWPFLSQSFWISSLKAFLFAILGAFLMTGLLGVTGDERFFISSHIAWKLRGMYAFLFLIPFLFKPPNAQQRKLAVVPLGIAEKLLSWNSHIEWEVLNDPTGSLPKVEALVVDFHYPLPQEWLSFVAQQSLKGTPIYHAVSMYEQFTGRVPLDYVKEEVFLPIATRNRPYRVVKRVADIIITLAIAPVLLILLICTGLVVLIDAGRPILFIQERVGERERLFKMVKFRTMRNDSSRPSFTQNNDTRITRTGKFLRKFRLDEIPQFWNVLKGEMSIVGPRPEQKPFVEEFKREIPFYSYRHLVPPGISGWAQVQHGYAASVEDTRTKLEYDLFYIKNQGMFLDLYVLFLTIRTILTGFGAR</sequence>
<evidence type="ECO:0000313" key="5">
    <source>
        <dbReference type="Proteomes" id="UP000007254"/>
    </source>
</evidence>
<feature type="domain" description="Bacterial sugar transferase" evidence="3">
    <location>
        <begin position="240"/>
        <end position="420"/>
    </location>
</feature>